<dbReference type="OrthoDB" id="9255590at2"/>
<dbReference type="InterPro" id="IPR021122">
    <property type="entry name" value="RNA_ligase_dom_REL/Rnl2"/>
</dbReference>
<dbReference type="AlphaFoldDB" id="A6FXM4"/>
<dbReference type="SUPFAM" id="SSF56091">
    <property type="entry name" value="DNA ligase/mRNA capping enzyme, catalytic domain"/>
    <property type="match status" value="1"/>
</dbReference>
<dbReference type="Proteomes" id="UP000005801">
    <property type="component" value="Unassembled WGS sequence"/>
</dbReference>
<name>A6FXM4_9BACT</name>
<evidence type="ECO:0000313" key="2">
    <source>
        <dbReference type="EMBL" id="EDM81612.1"/>
    </source>
</evidence>
<protein>
    <recommendedName>
        <fullName evidence="1">RNA ligase domain-containing protein</fullName>
    </recommendedName>
</protein>
<accession>A6FXM4</accession>
<keyword evidence="3" id="KW-1185">Reference proteome</keyword>
<sequence length="340" mass="38272">MIKFSHISQLHNVVRSVERRRSAGEAIEKVRFRGTVKLHGSNASVVCSPAGLQPQSRNRELSLDDDNLGFARFVAQPEVGAAIRELESALRPEIDLGEDRPLVLYGEWIGPGVQKGVGVAQLPVKQWVLFALATRDEGEESKRWFELPAFAERFGDRFTARGIHSIRDVASREIELDFGSRIALSGAAEQIDEWTRAVDERCPWAARFGVEGVGEGLVWVPLGRHFGDSELFFKSKGERHQIVRRKKKTAAAVDPEELSSIQAFVAYSVTDARLAQGLEVLRERGLELEMRSMGPYLEWIGRDIKRECADELEANGLEWKRVAKAINAKARSHFRNQFRL</sequence>
<dbReference type="STRING" id="391625.PPSIR1_21884"/>
<feature type="domain" description="RNA ligase" evidence="1">
    <location>
        <begin position="34"/>
        <end position="219"/>
    </location>
</feature>
<evidence type="ECO:0000259" key="1">
    <source>
        <dbReference type="Pfam" id="PF09414"/>
    </source>
</evidence>
<dbReference type="Gene3D" id="3.30.470.30">
    <property type="entry name" value="DNA ligase/mRNA capping enzyme"/>
    <property type="match status" value="1"/>
</dbReference>
<reference evidence="2 3" key="1">
    <citation type="submission" date="2007-06" db="EMBL/GenBank/DDBJ databases">
        <authorList>
            <person name="Shimkets L."/>
            <person name="Ferriera S."/>
            <person name="Johnson J."/>
            <person name="Kravitz S."/>
            <person name="Beeson K."/>
            <person name="Sutton G."/>
            <person name="Rogers Y.-H."/>
            <person name="Friedman R."/>
            <person name="Frazier M."/>
            <person name="Venter J.C."/>
        </authorList>
    </citation>
    <scope>NUCLEOTIDE SEQUENCE [LARGE SCALE GENOMIC DNA]</scope>
    <source>
        <strain evidence="2 3">SIR-1</strain>
    </source>
</reference>
<proteinExistence type="predicted"/>
<gene>
    <name evidence="2" type="ORF">PPSIR1_21884</name>
</gene>
<dbReference type="Pfam" id="PF09414">
    <property type="entry name" value="RNA_ligase"/>
    <property type="match status" value="1"/>
</dbReference>
<organism evidence="2 3">
    <name type="scientific">Plesiocystis pacifica SIR-1</name>
    <dbReference type="NCBI Taxonomy" id="391625"/>
    <lineage>
        <taxon>Bacteria</taxon>
        <taxon>Pseudomonadati</taxon>
        <taxon>Myxococcota</taxon>
        <taxon>Polyangia</taxon>
        <taxon>Nannocystales</taxon>
        <taxon>Nannocystaceae</taxon>
        <taxon>Plesiocystis</taxon>
    </lineage>
</organism>
<comment type="caution">
    <text evidence="2">The sequence shown here is derived from an EMBL/GenBank/DDBJ whole genome shotgun (WGS) entry which is preliminary data.</text>
</comment>
<dbReference type="EMBL" id="ABCS01000002">
    <property type="protein sequence ID" value="EDM81612.1"/>
    <property type="molecule type" value="Genomic_DNA"/>
</dbReference>
<evidence type="ECO:0000313" key="3">
    <source>
        <dbReference type="Proteomes" id="UP000005801"/>
    </source>
</evidence>
<dbReference type="eggNOG" id="COG0073">
    <property type="taxonomic scope" value="Bacteria"/>
</dbReference>
<dbReference type="RefSeq" id="WP_006969223.1">
    <property type="nucleotide sequence ID" value="NZ_ABCS01000002.1"/>
</dbReference>